<protein>
    <submittedName>
        <fullName evidence="2">Phage replisome organizer, putative, N-terminal region</fullName>
    </submittedName>
</protein>
<accession>A0A1W1VAN9</accession>
<dbReference type="NCBIfam" id="TIGR01714">
    <property type="entry name" value="phage_rep_org_N"/>
    <property type="match status" value="1"/>
</dbReference>
<dbReference type="AlphaFoldDB" id="A0A1W1VAN9"/>
<organism evidence="2 3">
    <name type="scientific">Peptoniphilus asaccharolyticus DSM 20463</name>
    <dbReference type="NCBI Taxonomy" id="573058"/>
    <lineage>
        <taxon>Bacteria</taxon>
        <taxon>Bacillati</taxon>
        <taxon>Bacillota</taxon>
        <taxon>Tissierellia</taxon>
        <taxon>Tissierellales</taxon>
        <taxon>Peptoniphilaceae</taxon>
        <taxon>Peptoniphilus</taxon>
    </lineage>
</organism>
<feature type="domain" description="Phage replisome organiser N-terminal" evidence="1">
    <location>
        <begin position="9"/>
        <end position="123"/>
    </location>
</feature>
<proteinExistence type="predicted"/>
<dbReference type="Pfam" id="PF09681">
    <property type="entry name" value="Phage_rep_org_N"/>
    <property type="match status" value="1"/>
</dbReference>
<reference evidence="3" key="1">
    <citation type="submission" date="2017-04" db="EMBL/GenBank/DDBJ databases">
        <authorList>
            <person name="Varghese N."/>
            <person name="Submissions S."/>
        </authorList>
    </citation>
    <scope>NUCLEOTIDE SEQUENCE [LARGE SCALE GENOMIC DNA]</scope>
    <source>
        <strain evidence="3">DSM 20463</strain>
    </source>
</reference>
<dbReference type="OrthoDB" id="3199595at2"/>
<evidence type="ECO:0000313" key="2">
    <source>
        <dbReference type="EMBL" id="SMB90111.1"/>
    </source>
</evidence>
<sequence>MSDNKRYYYLKLKENFFDSEEMVYLESEKDGVKYSNFLLKLYCKSLKREGRLVLNELVPYDTKMLAKVTRFSESFTKKALKKLENLGLIQRLDDGTIFMSNIQEYIGKSSTEADRKRIYRKKIEEEKSGQMSGQMYDKRTPEIEIDKEIEKEIDDIDRFRDRFKEVTGRNAYIKNQSSINSFINSYGATALGVVMEQIEHSNYLKSNADFEWVCNNLSNIANGKYRDRNQEADTEYEEPEYYIDDRGYKRSVITKEILL</sequence>
<dbReference type="RefSeq" id="WP_084231137.1">
    <property type="nucleotide sequence ID" value="NZ_FWWR01000011.1"/>
</dbReference>
<dbReference type="EMBL" id="FWWR01000011">
    <property type="protein sequence ID" value="SMB90111.1"/>
    <property type="molecule type" value="Genomic_DNA"/>
</dbReference>
<evidence type="ECO:0000313" key="3">
    <source>
        <dbReference type="Proteomes" id="UP000192368"/>
    </source>
</evidence>
<dbReference type="InterPro" id="IPR010056">
    <property type="entry name" value="Phage_rep_org__N"/>
</dbReference>
<keyword evidence="3" id="KW-1185">Reference proteome</keyword>
<gene>
    <name evidence="2" type="ORF">SAMN00017477_1572</name>
</gene>
<dbReference type="Proteomes" id="UP000192368">
    <property type="component" value="Unassembled WGS sequence"/>
</dbReference>
<dbReference type="STRING" id="573058.SAMN00017477_1572"/>
<name>A0A1W1VAN9_PEPAS</name>
<evidence type="ECO:0000259" key="1">
    <source>
        <dbReference type="Pfam" id="PF09681"/>
    </source>
</evidence>